<dbReference type="InterPro" id="IPR011765">
    <property type="entry name" value="Pept_M16_N"/>
</dbReference>
<evidence type="ECO:0000256" key="3">
    <source>
        <dbReference type="ARBA" id="ARBA00022670"/>
    </source>
</evidence>
<accession>A0A4Q9VE80</accession>
<keyword evidence="7" id="KW-0482">Metalloprotease</keyword>
<dbReference type="InterPro" id="IPR011249">
    <property type="entry name" value="Metalloenz_LuxS/M16"/>
</dbReference>
<evidence type="ECO:0000256" key="1">
    <source>
        <dbReference type="ARBA" id="ARBA00001947"/>
    </source>
</evidence>
<dbReference type="InterPro" id="IPR050626">
    <property type="entry name" value="Peptidase_M16"/>
</dbReference>
<evidence type="ECO:0000259" key="11">
    <source>
        <dbReference type="Pfam" id="PF05193"/>
    </source>
</evidence>
<keyword evidence="6" id="KW-0862">Zinc</keyword>
<comment type="cofactor">
    <cofactor evidence="1">
        <name>Zn(2+)</name>
        <dbReference type="ChEBI" id="CHEBI:29105"/>
    </cofactor>
</comment>
<dbReference type="OrthoDB" id="9811314at2"/>
<dbReference type="Proteomes" id="UP000292781">
    <property type="component" value="Unassembled WGS sequence"/>
</dbReference>
<dbReference type="Gene3D" id="3.30.830.10">
    <property type="entry name" value="Metalloenzyme, LuxS/M16 peptidase-like"/>
    <property type="match status" value="2"/>
</dbReference>
<comment type="similarity">
    <text evidence="2 8">Belongs to the peptidase M16 family.</text>
</comment>
<evidence type="ECO:0000256" key="9">
    <source>
        <dbReference type="SAM" id="MobiDB-lite"/>
    </source>
</evidence>
<dbReference type="PROSITE" id="PS00143">
    <property type="entry name" value="INSULINASE"/>
    <property type="match status" value="1"/>
</dbReference>
<feature type="domain" description="Peptidase M16 N-terminal" evidence="10">
    <location>
        <begin position="44"/>
        <end position="165"/>
    </location>
</feature>
<evidence type="ECO:0000256" key="6">
    <source>
        <dbReference type="ARBA" id="ARBA00022833"/>
    </source>
</evidence>
<proteinExistence type="inferred from homology"/>
<dbReference type="AlphaFoldDB" id="A0A4Q9VE80"/>
<comment type="caution">
    <text evidence="12">The sequence shown here is derived from an EMBL/GenBank/DDBJ whole genome shotgun (WGS) entry which is preliminary data.</text>
</comment>
<dbReference type="GO" id="GO:0006508">
    <property type="term" value="P:proteolysis"/>
    <property type="evidence" value="ECO:0007669"/>
    <property type="project" value="UniProtKB-KW"/>
</dbReference>
<name>A0A4Q9VE80_9HYPH</name>
<evidence type="ECO:0000256" key="7">
    <source>
        <dbReference type="ARBA" id="ARBA00023049"/>
    </source>
</evidence>
<dbReference type="GO" id="GO:0046872">
    <property type="term" value="F:metal ion binding"/>
    <property type="evidence" value="ECO:0007669"/>
    <property type="project" value="UniProtKB-KW"/>
</dbReference>
<dbReference type="GO" id="GO:0004222">
    <property type="term" value="F:metalloendopeptidase activity"/>
    <property type="evidence" value="ECO:0007669"/>
    <property type="project" value="InterPro"/>
</dbReference>
<keyword evidence="5" id="KW-0378">Hydrolase</keyword>
<keyword evidence="3" id="KW-0645">Protease</keyword>
<feature type="compositionally biased region" description="Low complexity" evidence="9">
    <location>
        <begin position="452"/>
        <end position="470"/>
    </location>
</feature>
<evidence type="ECO:0000256" key="8">
    <source>
        <dbReference type="RuleBase" id="RU004447"/>
    </source>
</evidence>
<organism evidence="12 13">
    <name type="scientific">Siculibacillus lacustris</name>
    <dbReference type="NCBI Taxonomy" id="1549641"/>
    <lineage>
        <taxon>Bacteria</taxon>
        <taxon>Pseudomonadati</taxon>
        <taxon>Pseudomonadota</taxon>
        <taxon>Alphaproteobacteria</taxon>
        <taxon>Hyphomicrobiales</taxon>
        <taxon>Ancalomicrobiaceae</taxon>
        <taxon>Siculibacillus</taxon>
    </lineage>
</organism>
<dbReference type="PANTHER" id="PTHR43690:SF17">
    <property type="entry name" value="PROTEIN YHJJ"/>
    <property type="match status" value="1"/>
</dbReference>
<keyword evidence="4" id="KW-0479">Metal-binding</keyword>
<dbReference type="SUPFAM" id="SSF63411">
    <property type="entry name" value="LuxS/MPP-like metallohydrolase"/>
    <property type="match status" value="2"/>
</dbReference>
<protein>
    <submittedName>
        <fullName evidence="12">Insulinase family protein</fullName>
    </submittedName>
</protein>
<sequence>MSLGAFVAAPAGADTVPPTAPAAVAPGGFGAGVSTFTLANGLQVVVIPDRRAPVVTHMVWYRAGAADEPVGRSGIAHYLEHLMFKGTRTHPGDAFSKAVATIGGQENAFTSSDYTAYHQRVAKQHLGLMMELEADRMQNLALDPATAAPELKVVLEERSMRIDNDPAARLGEAMDAMLHPNHPYRIPVIGWRHEIETLTVADAIAFYDRFYTPNNAVLVVAGDVDAAEVRTLAEATYGRVPRRAEPGVRHRPQDPPSTATRAVVLADERVTQGSWRRLYEVPSQRSAAPGESEALEVMADLLGGGATSRLYRALVIDKGVAAQVGAWYQSGAVDDTRLMIYATPRDGVSIDELARAVDAVVADLAATGPTPEETARAVNRVVAAAIRAQDNQATLARIFGEELALGGSVDSLRGWPARIAAVAPAAIRAAAAKYLVPERAVTGELRVAPSTGKAQPKAAWPAAGPGAFGPIRRGEPAPLGPLGRGVEP</sequence>
<evidence type="ECO:0000313" key="13">
    <source>
        <dbReference type="Proteomes" id="UP000292781"/>
    </source>
</evidence>
<reference evidence="12 13" key="1">
    <citation type="submission" date="2019-02" db="EMBL/GenBank/DDBJ databases">
        <title>Siculibacillus lacustris gen. nov., sp. nov., a new rosette-forming bacterium isolated from a freshwater crater lake (Lake St. Ana, Romania).</title>
        <authorList>
            <person name="Felfoldi T."/>
            <person name="Marton Z."/>
            <person name="Szabo A."/>
            <person name="Mentes A."/>
            <person name="Boka K."/>
            <person name="Marialigeti K."/>
            <person name="Mathe I."/>
            <person name="Koncz M."/>
            <person name="Schumann P."/>
            <person name="Toth E."/>
        </authorList>
    </citation>
    <scope>NUCLEOTIDE SEQUENCE [LARGE SCALE GENOMIC DNA]</scope>
    <source>
        <strain evidence="12 13">SA-279</strain>
    </source>
</reference>
<evidence type="ECO:0000256" key="4">
    <source>
        <dbReference type="ARBA" id="ARBA00022723"/>
    </source>
</evidence>
<evidence type="ECO:0000313" key="12">
    <source>
        <dbReference type="EMBL" id="TBW32892.1"/>
    </source>
</evidence>
<dbReference type="InterPro" id="IPR007863">
    <property type="entry name" value="Peptidase_M16_C"/>
</dbReference>
<evidence type="ECO:0000256" key="2">
    <source>
        <dbReference type="ARBA" id="ARBA00007261"/>
    </source>
</evidence>
<dbReference type="PANTHER" id="PTHR43690">
    <property type="entry name" value="NARDILYSIN"/>
    <property type="match status" value="1"/>
</dbReference>
<gene>
    <name evidence="12" type="ORF">EYW49_21330</name>
</gene>
<dbReference type="Pfam" id="PF05193">
    <property type="entry name" value="Peptidase_M16_C"/>
    <property type="match status" value="1"/>
</dbReference>
<feature type="domain" description="Peptidase M16 C-terminal" evidence="11">
    <location>
        <begin position="198"/>
        <end position="380"/>
    </location>
</feature>
<keyword evidence="13" id="KW-1185">Reference proteome</keyword>
<dbReference type="Pfam" id="PF00675">
    <property type="entry name" value="Peptidase_M16"/>
    <property type="match status" value="1"/>
</dbReference>
<dbReference type="EMBL" id="SJFN01000051">
    <property type="protein sequence ID" value="TBW32892.1"/>
    <property type="molecule type" value="Genomic_DNA"/>
</dbReference>
<feature type="region of interest" description="Disordered" evidence="9">
    <location>
        <begin position="447"/>
        <end position="488"/>
    </location>
</feature>
<dbReference type="InterPro" id="IPR001431">
    <property type="entry name" value="Pept_M16_Zn_BS"/>
</dbReference>
<evidence type="ECO:0000256" key="5">
    <source>
        <dbReference type="ARBA" id="ARBA00022801"/>
    </source>
</evidence>
<evidence type="ECO:0000259" key="10">
    <source>
        <dbReference type="Pfam" id="PF00675"/>
    </source>
</evidence>